<evidence type="ECO:0000313" key="2">
    <source>
        <dbReference type="EMBL" id="UGS28165.1"/>
    </source>
</evidence>
<dbReference type="RefSeq" id="WP_231821327.1">
    <property type="nucleotide sequence ID" value="NZ_CP082781.1"/>
</dbReference>
<feature type="transmembrane region" description="Helical" evidence="1">
    <location>
        <begin position="6"/>
        <end position="27"/>
    </location>
</feature>
<keyword evidence="1" id="KW-0812">Transmembrane</keyword>
<dbReference type="Proteomes" id="UP001199642">
    <property type="component" value="Chromosome"/>
</dbReference>
<feature type="transmembrane region" description="Helical" evidence="1">
    <location>
        <begin position="152"/>
        <end position="175"/>
    </location>
</feature>
<protein>
    <recommendedName>
        <fullName evidence="4">DUF5134 domain-containing protein</fullName>
    </recommendedName>
</protein>
<dbReference type="EMBL" id="CP082781">
    <property type="protein sequence ID" value="UGS28165.1"/>
    <property type="molecule type" value="Genomic_DNA"/>
</dbReference>
<accession>A0ABY3RXU9</accession>
<evidence type="ECO:0000256" key="1">
    <source>
        <dbReference type="SAM" id="Phobius"/>
    </source>
</evidence>
<keyword evidence="3" id="KW-1185">Reference proteome</keyword>
<keyword evidence="1" id="KW-1133">Transmembrane helix</keyword>
<organism evidence="2 3">
    <name type="scientific">Microbacterium resistens</name>
    <dbReference type="NCBI Taxonomy" id="156977"/>
    <lineage>
        <taxon>Bacteria</taxon>
        <taxon>Bacillati</taxon>
        <taxon>Actinomycetota</taxon>
        <taxon>Actinomycetes</taxon>
        <taxon>Micrococcales</taxon>
        <taxon>Microbacteriaceae</taxon>
        <taxon>Microbacterium</taxon>
    </lineage>
</organism>
<feature type="transmembrane region" description="Helical" evidence="1">
    <location>
        <begin position="57"/>
        <end position="76"/>
    </location>
</feature>
<keyword evidence="1" id="KW-0472">Membrane</keyword>
<name>A0ABY3RXU9_9MICO</name>
<feature type="transmembrane region" description="Helical" evidence="1">
    <location>
        <begin position="88"/>
        <end position="107"/>
    </location>
</feature>
<gene>
    <name evidence="2" type="ORF">K8F61_08405</name>
</gene>
<evidence type="ECO:0008006" key="4">
    <source>
        <dbReference type="Google" id="ProtNLM"/>
    </source>
</evidence>
<proteinExistence type="predicted"/>
<feature type="transmembrane region" description="Helical" evidence="1">
    <location>
        <begin position="119"/>
        <end position="140"/>
    </location>
</feature>
<sequence length="177" mass="17337">MQDPHAVAMALMSLTATVAAVCSLVAGPAVPWQGRQSAVVMAAGMIASAIAPTDPAVLLAVAAAGLLSALLGTVGLRGRRHAEACFHRALATLVMTACALAPLGRGAGPVAVHTHGGAAPVGVVVLAGVLVVLAGALHHVRGALAGDPSRRARWLLVAEGTGMAIATAIMGVMALSG</sequence>
<evidence type="ECO:0000313" key="3">
    <source>
        <dbReference type="Proteomes" id="UP001199642"/>
    </source>
</evidence>
<reference evidence="2 3" key="1">
    <citation type="submission" date="2023-01" db="EMBL/GenBank/DDBJ databases">
        <title>Characterization of estradiol degrading bacteria Microbacterium sp. MZT7 and reveal degrading genes through genome analysis.</title>
        <authorList>
            <person name="Hao P."/>
            <person name="Gao Y."/>
        </authorList>
    </citation>
    <scope>NUCLEOTIDE SEQUENCE [LARGE SCALE GENOMIC DNA]</scope>
    <source>
        <strain evidence="2 3">MZT7</strain>
    </source>
</reference>